<sequence>MSIQQEKALFSRLKLPMIVAPMFLVSSPELVIASSKSGVIGSLPAANARTVETLNEWMAQVHGELNSQSLPWLFNMIVHSSYDRFDAEIELVRKYQPAIVSTALGSPKRVMEVVKSYGGKVYADVITPSMAKKSADAGVDGLILVTQGAGGHTGRYNPLAFIAEVRQFWDGPLGIAGCISHGSDVAAMLVAGADFVASGTRYIAATESFASDEYKQMLVDTDIEGVVETKAVSGVLANWMKASLDKAGIDPDASNDAKIDFSGNISTANKAWKDVWSAGQGVGSTTAIVSATEITERFYNEFTDALKRSQAIAAGYLL</sequence>
<proteinExistence type="inferred from homology"/>
<dbReference type="InterPro" id="IPR004136">
    <property type="entry name" value="NMO"/>
</dbReference>
<keyword evidence="4" id="KW-0560">Oxidoreductase</keyword>
<gene>
    <name evidence="6" type="ORF">JW498_17950</name>
</gene>
<dbReference type="CDD" id="cd04730">
    <property type="entry name" value="NPD_like"/>
    <property type="match status" value="1"/>
</dbReference>
<evidence type="ECO:0000256" key="3">
    <source>
        <dbReference type="ARBA" id="ARBA00022643"/>
    </source>
</evidence>
<dbReference type="PANTHER" id="PTHR42747">
    <property type="entry name" value="NITRONATE MONOOXYGENASE-RELATED"/>
    <property type="match status" value="1"/>
</dbReference>
<evidence type="ECO:0000256" key="1">
    <source>
        <dbReference type="ARBA" id="ARBA00009881"/>
    </source>
</evidence>
<keyword evidence="2" id="KW-0285">Flavoprotein</keyword>
<dbReference type="SUPFAM" id="SSF51412">
    <property type="entry name" value="Inosine monophosphate dehydrogenase (IMPDH)"/>
    <property type="match status" value="1"/>
</dbReference>
<evidence type="ECO:0000256" key="4">
    <source>
        <dbReference type="ARBA" id="ARBA00023002"/>
    </source>
</evidence>
<protein>
    <submittedName>
        <fullName evidence="6">Nitronate monooxygenase</fullName>
    </submittedName>
</protein>
<dbReference type="Proteomes" id="UP000760472">
    <property type="component" value="Unassembled WGS sequence"/>
</dbReference>
<evidence type="ECO:0000256" key="5">
    <source>
        <dbReference type="ARBA" id="ARBA00023033"/>
    </source>
</evidence>
<name>A0ABS2WD18_9GAMM</name>
<dbReference type="InterPro" id="IPR013785">
    <property type="entry name" value="Aldolase_TIM"/>
</dbReference>
<dbReference type="Gene3D" id="3.20.20.70">
    <property type="entry name" value="Aldolase class I"/>
    <property type="match status" value="1"/>
</dbReference>
<organism evidence="6 7">
    <name type="scientific">Amphritea pacifica</name>
    <dbReference type="NCBI Taxonomy" id="2811233"/>
    <lineage>
        <taxon>Bacteria</taxon>
        <taxon>Pseudomonadati</taxon>
        <taxon>Pseudomonadota</taxon>
        <taxon>Gammaproteobacteria</taxon>
        <taxon>Oceanospirillales</taxon>
        <taxon>Oceanospirillaceae</taxon>
        <taxon>Amphritea</taxon>
    </lineage>
</organism>
<dbReference type="EMBL" id="JAFFZP010000036">
    <property type="protein sequence ID" value="MBN0989257.1"/>
    <property type="molecule type" value="Genomic_DNA"/>
</dbReference>
<comment type="similarity">
    <text evidence="1">Belongs to the nitronate monooxygenase family. NMO class I subfamily.</text>
</comment>
<evidence type="ECO:0000313" key="6">
    <source>
        <dbReference type="EMBL" id="MBN0989257.1"/>
    </source>
</evidence>
<dbReference type="GO" id="GO:0004497">
    <property type="term" value="F:monooxygenase activity"/>
    <property type="evidence" value="ECO:0007669"/>
    <property type="project" value="UniProtKB-KW"/>
</dbReference>
<dbReference type="PANTHER" id="PTHR42747:SF4">
    <property type="entry name" value="BLR1330 PROTEIN"/>
    <property type="match status" value="1"/>
</dbReference>
<keyword evidence="7" id="KW-1185">Reference proteome</keyword>
<keyword evidence="5 6" id="KW-0503">Monooxygenase</keyword>
<dbReference type="Pfam" id="PF03060">
    <property type="entry name" value="NMO"/>
    <property type="match status" value="1"/>
</dbReference>
<comment type="caution">
    <text evidence="6">The sequence shown here is derived from an EMBL/GenBank/DDBJ whole genome shotgun (WGS) entry which is preliminary data.</text>
</comment>
<accession>A0ABS2WD18</accession>
<evidence type="ECO:0000313" key="7">
    <source>
        <dbReference type="Proteomes" id="UP000760472"/>
    </source>
</evidence>
<keyword evidence="3" id="KW-0288">FMN</keyword>
<reference evidence="6 7" key="1">
    <citation type="submission" date="2021-02" db="EMBL/GenBank/DDBJ databases">
        <title>A novel species of genus Amphritea isolated from a fishpond in China.</title>
        <authorList>
            <person name="Lu H."/>
        </authorList>
    </citation>
    <scope>NUCLEOTIDE SEQUENCE [LARGE SCALE GENOMIC DNA]</scope>
    <source>
        <strain evidence="6 7">RP18W</strain>
    </source>
</reference>
<evidence type="ECO:0000256" key="2">
    <source>
        <dbReference type="ARBA" id="ARBA00022630"/>
    </source>
</evidence>
<dbReference type="RefSeq" id="WP_205214223.1">
    <property type="nucleotide sequence ID" value="NZ_JAFFZP010000036.1"/>
</dbReference>